<name>A0ABZ3HBQ1_9BACT</name>
<feature type="transmembrane region" description="Helical" evidence="6">
    <location>
        <begin position="175"/>
        <end position="193"/>
    </location>
</feature>
<evidence type="ECO:0000256" key="1">
    <source>
        <dbReference type="ARBA" id="ARBA00004651"/>
    </source>
</evidence>
<evidence type="ECO:0000259" key="7">
    <source>
        <dbReference type="Pfam" id="PF09335"/>
    </source>
</evidence>
<feature type="transmembrane region" description="Helical" evidence="6">
    <location>
        <begin position="52"/>
        <end position="76"/>
    </location>
</feature>
<evidence type="ECO:0000256" key="4">
    <source>
        <dbReference type="ARBA" id="ARBA00022989"/>
    </source>
</evidence>
<evidence type="ECO:0000313" key="9">
    <source>
        <dbReference type="Proteomes" id="UP001447842"/>
    </source>
</evidence>
<dbReference type="EMBL" id="CP147920">
    <property type="protein sequence ID" value="XAU15493.1"/>
    <property type="molecule type" value="Genomic_DNA"/>
</dbReference>
<protein>
    <submittedName>
        <fullName evidence="8">DedA family protein</fullName>
    </submittedName>
</protein>
<keyword evidence="2" id="KW-1003">Cell membrane</keyword>
<gene>
    <name evidence="8" type="ORF">WCY31_02065</name>
</gene>
<feature type="domain" description="VTT" evidence="7">
    <location>
        <begin position="34"/>
        <end position="160"/>
    </location>
</feature>
<keyword evidence="9" id="KW-1185">Reference proteome</keyword>
<keyword evidence="4 6" id="KW-1133">Transmembrane helix</keyword>
<keyword evidence="5 6" id="KW-0472">Membrane</keyword>
<evidence type="ECO:0000256" key="3">
    <source>
        <dbReference type="ARBA" id="ARBA00022692"/>
    </source>
</evidence>
<sequence length="205" mass="22464">MLAELTQWLVEAVLGLGYVGIFALMAVESSFVPFPSEVVLVPAGYLIAQGEMHPVIVMLMALLGSLSGALINYYLALSLGLPLLRRYGRYVFISERSLERLDAFFRAHGPISTFSGRLLPGIRQLISIPAGLARMPLAPFVAYTALGAGLWSLILVLVGYLIGENEALLKSYLREITLAVFVGVVVLVAFYIYRRRGPRETSDEV</sequence>
<dbReference type="InterPro" id="IPR032816">
    <property type="entry name" value="VTT_dom"/>
</dbReference>
<feature type="transmembrane region" description="Helical" evidence="6">
    <location>
        <begin position="12"/>
        <end position="32"/>
    </location>
</feature>
<dbReference type="PANTHER" id="PTHR42709">
    <property type="entry name" value="ALKALINE PHOSPHATASE LIKE PROTEIN"/>
    <property type="match status" value="1"/>
</dbReference>
<evidence type="ECO:0000256" key="6">
    <source>
        <dbReference type="SAM" id="Phobius"/>
    </source>
</evidence>
<reference evidence="8 9" key="1">
    <citation type="submission" date="2024-03" db="EMBL/GenBank/DDBJ databases">
        <title>Sulfurimonas sp. HSL3-1.</title>
        <authorList>
            <person name="Wang S."/>
        </authorList>
    </citation>
    <scope>NUCLEOTIDE SEQUENCE [LARGE SCALE GENOMIC DNA]</scope>
    <source>
        <strain evidence="8 9">HSL3-1</strain>
    </source>
</reference>
<dbReference type="Pfam" id="PF09335">
    <property type="entry name" value="VTT_dom"/>
    <property type="match status" value="1"/>
</dbReference>
<evidence type="ECO:0000256" key="5">
    <source>
        <dbReference type="ARBA" id="ARBA00023136"/>
    </source>
</evidence>
<dbReference type="InterPro" id="IPR051311">
    <property type="entry name" value="DedA_domain"/>
</dbReference>
<proteinExistence type="predicted"/>
<accession>A0ABZ3HBQ1</accession>
<dbReference type="RefSeq" id="WP_345972943.1">
    <property type="nucleotide sequence ID" value="NZ_CP147920.1"/>
</dbReference>
<comment type="subcellular location">
    <subcellularLocation>
        <location evidence="1">Cell membrane</location>
        <topology evidence="1">Multi-pass membrane protein</topology>
    </subcellularLocation>
</comment>
<keyword evidence="3 6" id="KW-0812">Transmembrane</keyword>
<organism evidence="8 9">
    <name type="scientific">Sulfurimonas diazotrophicus</name>
    <dbReference type="NCBI Taxonomy" id="3131939"/>
    <lineage>
        <taxon>Bacteria</taxon>
        <taxon>Pseudomonadati</taxon>
        <taxon>Campylobacterota</taxon>
        <taxon>Epsilonproteobacteria</taxon>
        <taxon>Campylobacterales</taxon>
        <taxon>Sulfurimonadaceae</taxon>
        <taxon>Sulfurimonas</taxon>
    </lineage>
</organism>
<dbReference type="PANTHER" id="PTHR42709:SF6">
    <property type="entry name" value="UNDECAPRENYL PHOSPHATE TRANSPORTER A"/>
    <property type="match status" value="1"/>
</dbReference>
<feature type="transmembrane region" description="Helical" evidence="6">
    <location>
        <begin position="140"/>
        <end position="163"/>
    </location>
</feature>
<evidence type="ECO:0000313" key="8">
    <source>
        <dbReference type="EMBL" id="XAU15493.1"/>
    </source>
</evidence>
<dbReference type="Proteomes" id="UP001447842">
    <property type="component" value="Chromosome"/>
</dbReference>
<evidence type="ECO:0000256" key="2">
    <source>
        <dbReference type="ARBA" id="ARBA00022475"/>
    </source>
</evidence>